<organism evidence="2 3">
    <name type="scientific">Corchorus capsularis</name>
    <name type="common">Jute</name>
    <dbReference type="NCBI Taxonomy" id="210143"/>
    <lineage>
        <taxon>Eukaryota</taxon>
        <taxon>Viridiplantae</taxon>
        <taxon>Streptophyta</taxon>
        <taxon>Embryophyta</taxon>
        <taxon>Tracheophyta</taxon>
        <taxon>Spermatophyta</taxon>
        <taxon>Magnoliopsida</taxon>
        <taxon>eudicotyledons</taxon>
        <taxon>Gunneridae</taxon>
        <taxon>Pentapetalae</taxon>
        <taxon>rosids</taxon>
        <taxon>malvids</taxon>
        <taxon>Malvales</taxon>
        <taxon>Malvaceae</taxon>
        <taxon>Grewioideae</taxon>
        <taxon>Apeibeae</taxon>
        <taxon>Corchorus</taxon>
    </lineage>
</organism>
<sequence length="26" mass="2526">MSPPCRSFGSTAGVPPLTGSVDAGSF</sequence>
<evidence type="ECO:0000313" key="3">
    <source>
        <dbReference type="Proteomes" id="UP000188268"/>
    </source>
</evidence>
<feature type="region of interest" description="Disordered" evidence="1">
    <location>
        <begin position="1"/>
        <end position="26"/>
    </location>
</feature>
<dbReference type="Proteomes" id="UP000188268">
    <property type="component" value="Unassembled WGS sequence"/>
</dbReference>
<evidence type="ECO:0000313" key="2">
    <source>
        <dbReference type="EMBL" id="OMO92913.1"/>
    </source>
</evidence>
<protein>
    <submittedName>
        <fullName evidence="2">Uncharacterized protein</fullName>
    </submittedName>
</protein>
<proteinExistence type="predicted"/>
<comment type="caution">
    <text evidence="2">The sequence shown here is derived from an EMBL/GenBank/DDBJ whole genome shotgun (WGS) entry which is preliminary data.</text>
</comment>
<evidence type="ECO:0000256" key="1">
    <source>
        <dbReference type="SAM" id="MobiDB-lite"/>
    </source>
</evidence>
<keyword evidence="3" id="KW-1185">Reference proteome</keyword>
<dbReference type="EMBL" id="AWWV01008136">
    <property type="protein sequence ID" value="OMO92913.1"/>
    <property type="molecule type" value="Genomic_DNA"/>
</dbReference>
<dbReference type="Gramene" id="OMO92913">
    <property type="protein sequence ID" value="OMO92913"/>
    <property type="gene ID" value="CCACVL1_06729"/>
</dbReference>
<reference evidence="2 3" key="1">
    <citation type="submission" date="2013-09" db="EMBL/GenBank/DDBJ databases">
        <title>Corchorus capsularis genome sequencing.</title>
        <authorList>
            <person name="Alam M."/>
            <person name="Haque M.S."/>
            <person name="Islam M.S."/>
            <person name="Emdad E.M."/>
            <person name="Islam M.M."/>
            <person name="Ahmed B."/>
            <person name="Halim A."/>
            <person name="Hossen Q.M.M."/>
            <person name="Hossain M.Z."/>
            <person name="Ahmed R."/>
            <person name="Khan M.M."/>
            <person name="Islam R."/>
            <person name="Rashid M.M."/>
            <person name="Khan S.A."/>
            <person name="Rahman M.S."/>
            <person name="Alam M."/>
        </authorList>
    </citation>
    <scope>NUCLEOTIDE SEQUENCE [LARGE SCALE GENOMIC DNA]</scope>
    <source>
        <strain evidence="3">cv. CVL-1</strain>
        <tissue evidence="2">Whole seedling</tissue>
    </source>
</reference>
<dbReference type="AlphaFoldDB" id="A0A1R3JDM4"/>
<name>A0A1R3JDM4_COCAP</name>
<accession>A0A1R3JDM4</accession>
<gene>
    <name evidence="2" type="ORF">CCACVL1_06729</name>
</gene>